<organism evidence="8 9">
    <name type="scientific">Cudoniella acicularis</name>
    <dbReference type="NCBI Taxonomy" id="354080"/>
    <lineage>
        <taxon>Eukaryota</taxon>
        <taxon>Fungi</taxon>
        <taxon>Dikarya</taxon>
        <taxon>Ascomycota</taxon>
        <taxon>Pezizomycotina</taxon>
        <taxon>Leotiomycetes</taxon>
        <taxon>Helotiales</taxon>
        <taxon>Tricladiaceae</taxon>
        <taxon>Cudoniella</taxon>
    </lineage>
</organism>
<name>A0A8H4VKM4_9HELO</name>
<evidence type="ECO:0000256" key="5">
    <source>
        <dbReference type="SAM" id="MobiDB-lite"/>
    </source>
</evidence>
<feature type="transmembrane region" description="Helical" evidence="6">
    <location>
        <begin position="68"/>
        <end position="93"/>
    </location>
</feature>
<feature type="compositionally biased region" description="Basic and acidic residues" evidence="5">
    <location>
        <begin position="1"/>
        <end position="30"/>
    </location>
</feature>
<feature type="transmembrane region" description="Helical" evidence="6">
    <location>
        <begin position="105"/>
        <end position="123"/>
    </location>
</feature>
<evidence type="ECO:0000313" key="9">
    <source>
        <dbReference type="Proteomes" id="UP000566819"/>
    </source>
</evidence>
<dbReference type="Pfam" id="PF07690">
    <property type="entry name" value="MFS_1"/>
    <property type="match status" value="1"/>
</dbReference>
<dbReference type="GO" id="GO:0022857">
    <property type="term" value="F:transmembrane transporter activity"/>
    <property type="evidence" value="ECO:0007669"/>
    <property type="project" value="InterPro"/>
</dbReference>
<evidence type="ECO:0000256" key="6">
    <source>
        <dbReference type="SAM" id="Phobius"/>
    </source>
</evidence>
<feature type="transmembrane region" description="Helical" evidence="6">
    <location>
        <begin position="196"/>
        <end position="217"/>
    </location>
</feature>
<reference evidence="8 9" key="1">
    <citation type="submission" date="2020-03" db="EMBL/GenBank/DDBJ databases">
        <title>Draft Genome Sequence of Cudoniella acicularis.</title>
        <authorList>
            <person name="Buettner E."/>
            <person name="Kellner H."/>
        </authorList>
    </citation>
    <scope>NUCLEOTIDE SEQUENCE [LARGE SCALE GENOMIC DNA]</scope>
    <source>
        <strain evidence="8 9">DSM 108380</strain>
    </source>
</reference>
<dbReference type="Gene3D" id="1.20.1250.20">
    <property type="entry name" value="MFS general substrate transporter like domains"/>
    <property type="match status" value="2"/>
</dbReference>
<dbReference type="InterPro" id="IPR036259">
    <property type="entry name" value="MFS_trans_sf"/>
</dbReference>
<proteinExistence type="predicted"/>
<dbReference type="InterPro" id="IPR020846">
    <property type="entry name" value="MFS_dom"/>
</dbReference>
<comment type="caution">
    <text evidence="8">The sequence shown here is derived from an EMBL/GenBank/DDBJ whole genome shotgun (WGS) entry which is preliminary data.</text>
</comment>
<evidence type="ECO:0000256" key="2">
    <source>
        <dbReference type="ARBA" id="ARBA00022692"/>
    </source>
</evidence>
<dbReference type="CDD" id="cd17476">
    <property type="entry name" value="MFS_Amf1_MDR_like"/>
    <property type="match status" value="1"/>
</dbReference>
<evidence type="ECO:0000313" key="8">
    <source>
        <dbReference type="EMBL" id="KAF4611339.1"/>
    </source>
</evidence>
<feature type="region of interest" description="Disordered" evidence="5">
    <location>
        <begin position="1"/>
        <end position="52"/>
    </location>
</feature>
<keyword evidence="4 6" id="KW-0472">Membrane</keyword>
<dbReference type="InterPro" id="IPR011701">
    <property type="entry name" value="MFS"/>
</dbReference>
<keyword evidence="3 6" id="KW-1133">Transmembrane helix</keyword>
<dbReference type="EMBL" id="JAAMPI010002590">
    <property type="protein sequence ID" value="KAF4611339.1"/>
    <property type="molecule type" value="Genomic_DNA"/>
</dbReference>
<protein>
    <recommendedName>
        <fullName evidence="7">Major facilitator superfamily (MFS) profile domain-containing protein</fullName>
    </recommendedName>
</protein>
<evidence type="ECO:0000256" key="4">
    <source>
        <dbReference type="ARBA" id="ARBA00023136"/>
    </source>
</evidence>
<dbReference type="PANTHER" id="PTHR42718:SF1">
    <property type="entry name" value="LOW AFFINITY AMMONIUM TRANSPORTER"/>
    <property type="match status" value="1"/>
</dbReference>
<keyword evidence="2 6" id="KW-0812">Transmembrane</keyword>
<gene>
    <name evidence="8" type="ORF">G7Y89_g15674</name>
</gene>
<comment type="subcellular location">
    <subcellularLocation>
        <location evidence="1">Membrane</location>
        <topology evidence="1">Multi-pass membrane protein</topology>
    </subcellularLocation>
</comment>
<feature type="transmembrane region" description="Helical" evidence="6">
    <location>
        <begin position="397"/>
        <end position="416"/>
    </location>
</feature>
<sequence length="522" mass="56790">MAAEPDVEKRDSDDQDPRSDDSDFTEERFTRLHHQKTHEDEESHPHLDAHQTQSWVAHPKNPFREFGFVAVLSMSQLMTQAGLAQVIVPLHIIGDSFGSQSPGQLSWFPAAYSLTVGTFILPAGRLGDLYGHKKLFVAGFLWWAVWSLIAGFAVYSGPILFDICRAFQGIGPALCLPNAVAILGRSYKPGVRKSMMFSAFGATAPTGFTIGAVFASILAEFSWWPWAFWINAIVCVLLAVLGMVLIPKTPPPHLDDSETTLNRIDALGGVLGVSGLVLFNFAWNQAPVVGWQNPYTYILLIVGILLLGLFGYVELHVSKFPLVPIRDMSPEAGFILACVALGWAGFGIWVYYTWQFIEVLRGVSPLLTSAMFSPTTVSGLCAAITTGFIIHRVPGSLVMGSALLAFTVGLILMVTAPVGQIYWAQTFVSMIVMPWGMDMSFPAANLLLSNKMAREHQGVSASLVNTVINYSISLSLGIAGTVEGQINGGGNDVLKGYRGAWVERLSTSKLLPREIGVEHDVD</sequence>
<keyword evidence="9" id="KW-1185">Reference proteome</keyword>
<feature type="transmembrane region" description="Helical" evidence="6">
    <location>
        <begin position="295"/>
        <end position="313"/>
    </location>
</feature>
<feature type="domain" description="Major facilitator superfamily (MFS) profile" evidence="7">
    <location>
        <begin position="68"/>
        <end position="522"/>
    </location>
</feature>
<dbReference type="PANTHER" id="PTHR42718">
    <property type="entry name" value="MAJOR FACILITATOR SUPERFAMILY MULTIDRUG TRANSPORTER MFSC"/>
    <property type="match status" value="1"/>
</dbReference>
<feature type="transmembrane region" description="Helical" evidence="6">
    <location>
        <begin position="334"/>
        <end position="354"/>
    </location>
</feature>
<feature type="transmembrane region" description="Helical" evidence="6">
    <location>
        <begin position="135"/>
        <end position="154"/>
    </location>
</feature>
<dbReference type="Proteomes" id="UP000566819">
    <property type="component" value="Unassembled WGS sequence"/>
</dbReference>
<dbReference type="GO" id="GO:0016020">
    <property type="term" value="C:membrane"/>
    <property type="evidence" value="ECO:0007669"/>
    <property type="project" value="UniProtKB-SubCell"/>
</dbReference>
<dbReference type="PROSITE" id="PS50850">
    <property type="entry name" value="MFS"/>
    <property type="match status" value="1"/>
</dbReference>
<feature type="transmembrane region" description="Helical" evidence="6">
    <location>
        <begin position="266"/>
        <end position="283"/>
    </location>
</feature>
<feature type="transmembrane region" description="Helical" evidence="6">
    <location>
        <begin position="366"/>
        <end position="390"/>
    </location>
</feature>
<feature type="transmembrane region" description="Helical" evidence="6">
    <location>
        <begin position="223"/>
        <end position="246"/>
    </location>
</feature>
<dbReference type="SUPFAM" id="SSF103473">
    <property type="entry name" value="MFS general substrate transporter"/>
    <property type="match status" value="1"/>
</dbReference>
<evidence type="ECO:0000259" key="7">
    <source>
        <dbReference type="PROSITE" id="PS50850"/>
    </source>
</evidence>
<accession>A0A8H4VKM4</accession>
<dbReference type="OrthoDB" id="2428527at2759"/>
<feature type="compositionally biased region" description="Basic and acidic residues" evidence="5">
    <location>
        <begin position="37"/>
        <end position="49"/>
    </location>
</feature>
<dbReference type="AlphaFoldDB" id="A0A8H4VKM4"/>
<evidence type="ECO:0000256" key="1">
    <source>
        <dbReference type="ARBA" id="ARBA00004141"/>
    </source>
</evidence>
<evidence type="ECO:0000256" key="3">
    <source>
        <dbReference type="ARBA" id="ARBA00022989"/>
    </source>
</evidence>